<sequence>MVNEIPAEEERRADKSCAHAPNVERFVSTSNGPPRQQNQRGGARVEAGVQSW</sequence>
<feature type="compositionally biased region" description="Polar residues" evidence="1">
    <location>
        <begin position="27"/>
        <end position="40"/>
    </location>
</feature>
<feature type="compositionally biased region" description="Basic and acidic residues" evidence="1">
    <location>
        <begin position="8"/>
        <end position="17"/>
    </location>
</feature>
<feature type="region of interest" description="Disordered" evidence="1">
    <location>
        <begin position="1"/>
        <end position="52"/>
    </location>
</feature>
<protein>
    <submittedName>
        <fullName evidence="2">Uncharacterized protein</fullName>
    </submittedName>
</protein>
<evidence type="ECO:0000313" key="2">
    <source>
        <dbReference type="EMBL" id="AXA37304.1"/>
    </source>
</evidence>
<accession>A0A2Z4Y7S4</accession>
<proteinExistence type="predicted"/>
<evidence type="ECO:0000256" key="1">
    <source>
        <dbReference type="SAM" id="MobiDB-lite"/>
    </source>
</evidence>
<dbReference type="Proteomes" id="UP000262583">
    <property type="component" value="Chromosome"/>
</dbReference>
<dbReference type="KEGG" id="schv:BRCON_2562"/>
<dbReference type="AlphaFoldDB" id="A0A2Z4Y7S4"/>
<name>A0A2Z4Y7S4_SUMC1</name>
<organism evidence="2 3">
    <name type="scientific">Sumerlaea chitinivorans</name>
    <dbReference type="NCBI Taxonomy" id="2250252"/>
    <lineage>
        <taxon>Bacteria</taxon>
        <taxon>Candidatus Sumerlaeota</taxon>
        <taxon>Candidatus Sumerlaeia</taxon>
        <taxon>Candidatus Sumerlaeales</taxon>
        <taxon>Candidatus Sumerlaeaceae</taxon>
        <taxon>Candidatus Sumerlaea</taxon>
    </lineage>
</organism>
<dbReference type="EMBL" id="CP030759">
    <property type="protein sequence ID" value="AXA37304.1"/>
    <property type="molecule type" value="Genomic_DNA"/>
</dbReference>
<gene>
    <name evidence="2" type="ORF">BRCON_2562</name>
</gene>
<reference evidence="2 3" key="1">
    <citation type="submission" date="2018-05" db="EMBL/GenBank/DDBJ databases">
        <title>A metagenomic window into the 2 km-deep terrestrial subsurface aquifer revealed taxonomically and functionally diverse microbial community comprising novel uncultured bacterial lineages.</title>
        <authorList>
            <person name="Kadnikov V.V."/>
            <person name="Mardanov A.V."/>
            <person name="Beletsky A.V."/>
            <person name="Banks D."/>
            <person name="Pimenov N.V."/>
            <person name="Frank Y.A."/>
            <person name="Karnachuk O.V."/>
            <person name="Ravin N.V."/>
        </authorList>
    </citation>
    <scope>NUCLEOTIDE SEQUENCE [LARGE SCALE GENOMIC DNA]</scope>
    <source>
        <strain evidence="2">BY</strain>
    </source>
</reference>
<evidence type="ECO:0000313" key="3">
    <source>
        <dbReference type="Proteomes" id="UP000262583"/>
    </source>
</evidence>